<dbReference type="RefSeq" id="WP_344773100.1">
    <property type="nucleotide sequence ID" value="NZ_BAABAH010000003.1"/>
</dbReference>
<keyword evidence="3" id="KW-0482">Metalloprotease</keyword>
<protein>
    <submittedName>
        <fullName evidence="3">CPBP family intramembrane metalloprotease</fullName>
    </submittedName>
</protein>
<dbReference type="Pfam" id="PF02517">
    <property type="entry name" value="Rce1-like"/>
    <property type="match status" value="1"/>
</dbReference>
<sequence>MNRVVRPDRRRRRIAAATLAAGAGLLGASLSAAPGSRRFYGLTLATAGTWVAGGALSGAFSRAEPSQREPDRRLVPPVAVAGVAFGGFCGGALVARRIPPLGRAVDSALGLAGGGSLPLVLLTTAANGIGEEVFFRGAVFDLAGRRPVVASTATYALVTATTRNPALVLAAAVMGALFGWQRRATGSLRAPTVTHLTWSLLMVTVLPRVLRRPCAGR</sequence>
<keyword evidence="4" id="KW-1185">Reference proteome</keyword>
<keyword evidence="1" id="KW-1133">Transmembrane helix</keyword>
<dbReference type="EMBL" id="BAABAH010000003">
    <property type="protein sequence ID" value="GAA3809977.1"/>
    <property type="molecule type" value="Genomic_DNA"/>
</dbReference>
<evidence type="ECO:0000313" key="3">
    <source>
        <dbReference type="EMBL" id="GAA3809977.1"/>
    </source>
</evidence>
<feature type="transmembrane region" description="Helical" evidence="1">
    <location>
        <begin position="74"/>
        <end position="95"/>
    </location>
</feature>
<evidence type="ECO:0000313" key="4">
    <source>
        <dbReference type="Proteomes" id="UP001501821"/>
    </source>
</evidence>
<organism evidence="3 4">
    <name type="scientific">Nocardioides panacisoli</name>
    <dbReference type="NCBI Taxonomy" id="627624"/>
    <lineage>
        <taxon>Bacteria</taxon>
        <taxon>Bacillati</taxon>
        <taxon>Actinomycetota</taxon>
        <taxon>Actinomycetes</taxon>
        <taxon>Propionibacteriales</taxon>
        <taxon>Nocardioidaceae</taxon>
        <taxon>Nocardioides</taxon>
    </lineage>
</organism>
<feature type="domain" description="CAAX prenyl protease 2/Lysostaphin resistance protein A-like" evidence="2">
    <location>
        <begin position="116"/>
        <end position="200"/>
    </location>
</feature>
<name>A0ABP7I464_9ACTN</name>
<comment type="caution">
    <text evidence="3">The sequence shown here is derived from an EMBL/GenBank/DDBJ whole genome shotgun (WGS) entry which is preliminary data.</text>
</comment>
<dbReference type="Proteomes" id="UP001501821">
    <property type="component" value="Unassembled WGS sequence"/>
</dbReference>
<reference evidence="4" key="1">
    <citation type="journal article" date="2019" name="Int. J. Syst. Evol. Microbiol.">
        <title>The Global Catalogue of Microorganisms (GCM) 10K type strain sequencing project: providing services to taxonomists for standard genome sequencing and annotation.</title>
        <authorList>
            <consortium name="The Broad Institute Genomics Platform"/>
            <consortium name="The Broad Institute Genome Sequencing Center for Infectious Disease"/>
            <person name="Wu L."/>
            <person name="Ma J."/>
        </authorList>
    </citation>
    <scope>NUCLEOTIDE SEQUENCE [LARGE SCALE GENOMIC DNA]</scope>
    <source>
        <strain evidence="4">JCM 16953</strain>
    </source>
</reference>
<feature type="transmembrane region" description="Helical" evidence="1">
    <location>
        <begin position="42"/>
        <end position="62"/>
    </location>
</feature>
<keyword evidence="1" id="KW-0812">Transmembrane</keyword>
<keyword evidence="3" id="KW-0645">Protease</keyword>
<keyword evidence="3" id="KW-0378">Hydrolase</keyword>
<proteinExistence type="predicted"/>
<evidence type="ECO:0000256" key="1">
    <source>
        <dbReference type="SAM" id="Phobius"/>
    </source>
</evidence>
<evidence type="ECO:0000259" key="2">
    <source>
        <dbReference type="Pfam" id="PF02517"/>
    </source>
</evidence>
<gene>
    <name evidence="3" type="ORF">GCM10022242_10800</name>
</gene>
<keyword evidence="1" id="KW-0472">Membrane</keyword>
<accession>A0ABP7I464</accession>
<dbReference type="InterPro" id="IPR003675">
    <property type="entry name" value="Rce1/LyrA-like_dom"/>
</dbReference>
<dbReference type="GO" id="GO:0008237">
    <property type="term" value="F:metallopeptidase activity"/>
    <property type="evidence" value="ECO:0007669"/>
    <property type="project" value="UniProtKB-KW"/>
</dbReference>